<feature type="transmembrane region" description="Helical" evidence="10">
    <location>
        <begin position="350"/>
        <end position="372"/>
    </location>
</feature>
<keyword evidence="4 10" id="KW-0133">Cell shape</keyword>
<evidence type="ECO:0000256" key="5">
    <source>
        <dbReference type="ARBA" id="ARBA00022984"/>
    </source>
</evidence>
<proteinExistence type="inferred from homology"/>
<keyword evidence="3 10" id="KW-0812">Transmembrane</keyword>
<feature type="transmembrane region" description="Helical" evidence="10">
    <location>
        <begin position="268"/>
        <end position="289"/>
    </location>
</feature>
<feature type="transmembrane region" description="Helical" evidence="10">
    <location>
        <begin position="227"/>
        <end position="256"/>
    </location>
</feature>
<evidence type="ECO:0000256" key="11">
    <source>
        <dbReference type="PIRNR" id="PIRNR002869"/>
    </source>
</evidence>
<feature type="transmembrane region" description="Helical" evidence="10">
    <location>
        <begin position="310"/>
        <end position="330"/>
    </location>
</feature>
<dbReference type="PIRSF" id="PIRSF002869">
    <property type="entry name" value="MviN"/>
    <property type="match status" value="1"/>
</dbReference>
<evidence type="ECO:0000313" key="12">
    <source>
        <dbReference type="EMBL" id="EAS84944.1"/>
    </source>
</evidence>
<keyword evidence="10" id="KW-0997">Cell inner membrane</keyword>
<comment type="pathway">
    <text evidence="10">Cell wall biogenesis; peptidoglycan biosynthesis.</text>
</comment>
<feature type="transmembrane region" description="Helical" evidence="10">
    <location>
        <begin position="85"/>
        <end position="111"/>
    </location>
</feature>
<keyword evidence="2 10" id="KW-1003">Cell membrane</keyword>
<sequence>MNLIKSTSTFSFFTIISRLLGYLRDILIAVFLGTGILADAFFVAFRIPNTFRRLFSEGTFNAAFVPSYSSLLNNKKKAQNFANSIFNLLTLGLIVLVLIVEILMPLFVYLIAPGFEGDYDKMELAITLTRITFPFLIFISLASFFSAILNSHNKFAIASAAPIILNILLIGVLLFAKILDDNLVYYLSYAVTISGVVQFIFLYFFVKKNFSPKIKFKINIDKKIKNFFKKLLPSIFSSGVTQINILVGTIIASFQAGAVSYLYYADRVYQINLAIAGIAIGTVILPQLSKYVKSQKKDKINLIQNKALELSLFLSIPATVALLIASEEIISSLFGYGSFDELSVKNSAKALFYFAIGLPAFSLIKVFSTFFFARHNTKIPFYISLLSVLLNIFISVIFFKQIGFIIIPIATTISSWFNALLLFIFLKKESFFNFNLIFIDRLVKILTTSVIMGIFFNYIIYFFNNELSYQENFKAIYLVGAVITGLIFYFFIAVLIKAFKRTDINLNY</sequence>
<dbReference type="PANTHER" id="PTHR47019">
    <property type="entry name" value="LIPID II FLIPPASE MURJ"/>
    <property type="match status" value="1"/>
</dbReference>
<dbReference type="PANTHER" id="PTHR47019:SF1">
    <property type="entry name" value="LIPID II FLIPPASE MURJ"/>
    <property type="match status" value="1"/>
</dbReference>
<keyword evidence="7 10" id="KW-0472">Membrane</keyword>
<dbReference type="GO" id="GO:0005886">
    <property type="term" value="C:plasma membrane"/>
    <property type="evidence" value="ECO:0007669"/>
    <property type="project" value="UniProtKB-SubCell"/>
</dbReference>
<feature type="transmembrane region" description="Helical" evidence="10">
    <location>
        <begin position="156"/>
        <end position="179"/>
    </location>
</feature>
<feature type="transmembrane region" description="Helical" evidence="10">
    <location>
        <begin position="445"/>
        <end position="463"/>
    </location>
</feature>
<feature type="transmembrane region" description="Helical" evidence="10">
    <location>
        <begin position="379"/>
        <end position="399"/>
    </location>
</feature>
<evidence type="ECO:0000256" key="9">
    <source>
        <dbReference type="ARBA" id="ARBA00061532"/>
    </source>
</evidence>
<feature type="transmembrane region" description="Helical" evidence="10">
    <location>
        <begin position="26"/>
        <end position="45"/>
    </location>
</feature>
<reference evidence="12 13" key="1">
    <citation type="submission" date="2006-04" db="EMBL/GenBank/DDBJ databases">
        <authorList>
            <person name="Giovannoni S.J."/>
            <person name="Cho J.-C."/>
            <person name="Ferriera S."/>
            <person name="Johnson J."/>
            <person name="Kravitz S."/>
            <person name="Halpern A."/>
            <person name="Remington K."/>
            <person name="Beeson K."/>
            <person name="Tran B."/>
            <person name="Rogers Y.-H."/>
            <person name="Friedman R."/>
            <person name="Venter J.C."/>
        </authorList>
    </citation>
    <scope>NUCLEOTIDE SEQUENCE [LARGE SCALE GENOMIC DNA]</scope>
    <source>
        <strain evidence="12 13">HTCC1002</strain>
    </source>
</reference>
<dbReference type="GO" id="GO:0071555">
    <property type="term" value="P:cell wall organization"/>
    <property type="evidence" value="ECO:0007669"/>
    <property type="project" value="UniProtKB-UniRule"/>
</dbReference>
<keyword evidence="10 11" id="KW-0813">Transport</keyword>
<dbReference type="GO" id="GO:0034204">
    <property type="term" value="P:lipid translocation"/>
    <property type="evidence" value="ECO:0007669"/>
    <property type="project" value="TreeGrafter"/>
</dbReference>
<dbReference type="HOGENOM" id="CLU_006797_5_0_5"/>
<protein>
    <recommendedName>
        <fullName evidence="10">Probable lipid II flippase MurJ</fullName>
    </recommendedName>
</protein>
<comment type="caution">
    <text evidence="12">The sequence shown here is derived from an EMBL/GenBank/DDBJ whole genome shotgun (WGS) entry which is preliminary data.</text>
</comment>
<evidence type="ECO:0000256" key="8">
    <source>
        <dbReference type="ARBA" id="ARBA00060041"/>
    </source>
</evidence>
<evidence type="ECO:0000313" key="13">
    <source>
        <dbReference type="Proteomes" id="UP000005306"/>
    </source>
</evidence>
<comment type="subcellular location">
    <subcellularLocation>
        <location evidence="10">Cell inner membrane</location>
        <topology evidence="10">Multi-pass membrane protein</topology>
    </subcellularLocation>
    <subcellularLocation>
        <location evidence="1">Cell membrane</location>
        <topology evidence="1">Multi-pass membrane protein</topology>
    </subcellularLocation>
</comment>
<dbReference type="GO" id="GO:0015648">
    <property type="term" value="F:lipid-linked peptidoglycan transporter activity"/>
    <property type="evidence" value="ECO:0007669"/>
    <property type="project" value="UniProtKB-UniRule"/>
</dbReference>
<dbReference type="GO" id="GO:0009252">
    <property type="term" value="P:peptidoglycan biosynthetic process"/>
    <property type="evidence" value="ECO:0007669"/>
    <property type="project" value="UniProtKB-UniRule"/>
</dbReference>
<dbReference type="Proteomes" id="UP000005306">
    <property type="component" value="Unassembled WGS sequence"/>
</dbReference>
<dbReference type="Pfam" id="PF03023">
    <property type="entry name" value="MurJ"/>
    <property type="match status" value="1"/>
</dbReference>
<keyword evidence="10 11" id="KW-0961">Cell wall biogenesis/degradation</keyword>
<keyword evidence="6 10" id="KW-1133">Transmembrane helix</keyword>
<evidence type="ECO:0000256" key="6">
    <source>
        <dbReference type="ARBA" id="ARBA00022989"/>
    </source>
</evidence>
<dbReference type="GO" id="GO:0008360">
    <property type="term" value="P:regulation of cell shape"/>
    <property type="evidence" value="ECO:0007669"/>
    <property type="project" value="UniProtKB-UniRule"/>
</dbReference>
<dbReference type="InterPro" id="IPR004268">
    <property type="entry name" value="MurJ"/>
</dbReference>
<evidence type="ECO:0000256" key="10">
    <source>
        <dbReference type="HAMAP-Rule" id="MF_02078"/>
    </source>
</evidence>
<dbReference type="RefSeq" id="WP_006997531.1">
    <property type="nucleotide sequence ID" value="NZ_CH724130.1"/>
</dbReference>
<feature type="transmembrane region" description="Helical" evidence="10">
    <location>
        <begin position="475"/>
        <end position="496"/>
    </location>
</feature>
<dbReference type="AlphaFoldDB" id="Q1V1D4"/>
<evidence type="ECO:0000256" key="7">
    <source>
        <dbReference type="ARBA" id="ARBA00023136"/>
    </source>
</evidence>
<gene>
    <name evidence="10" type="primary">murJ</name>
    <name evidence="12" type="ORF">PU1002_04466</name>
</gene>
<dbReference type="NCBIfam" id="TIGR01695">
    <property type="entry name" value="murJ_mviN"/>
    <property type="match status" value="1"/>
</dbReference>
<dbReference type="PRINTS" id="PR01806">
    <property type="entry name" value="VIRFACTRMVIN"/>
</dbReference>
<feature type="transmembrane region" description="Helical" evidence="10">
    <location>
        <begin position="131"/>
        <end position="149"/>
    </location>
</feature>
<feature type="transmembrane region" description="Helical" evidence="10">
    <location>
        <begin position="405"/>
        <end position="425"/>
    </location>
</feature>
<keyword evidence="5 10" id="KW-0573">Peptidoglycan synthesis</keyword>
<dbReference type="UniPathway" id="UPA00219"/>
<evidence type="ECO:0000256" key="2">
    <source>
        <dbReference type="ARBA" id="ARBA00022475"/>
    </source>
</evidence>
<organism evidence="12 13">
    <name type="scientific">Pelagibacter ubique (strain HTCC1002)</name>
    <dbReference type="NCBI Taxonomy" id="314261"/>
    <lineage>
        <taxon>Bacteria</taxon>
        <taxon>Pseudomonadati</taxon>
        <taxon>Pseudomonadota</taxon>
        <taxon>Alphaproteobacteria</taxon>
        <taxon>Candidatus Pelagibacterales</taxon>
        <taxon>Candidatus Pelagibacteraceae</taxon>
        <taxon>Candidatus Pelagibacter</taxon>
    </lineage>
</organism>
<name>Q1V1D4_PELU1</name>
<comment type="function">
    <text evidence="8 10 11">Involved in peptidoglycan biosynthesis. Transports lipid-linked peptidoglycan precursors from the inner to the outer leaflet of the cytoplasmic membrane.</text>
</comment>
<comment type="similarity">
    <text evidence="9 10 11">Belongs to the MurJ/MviN family.</text>
</comment>
<dbReference type="CDD" id="cd13123">
    <property type="entry name" value="MATE_MurJ_like"/>
    <property type="match status" value="1"/>
</dbReference>
<feature type="transmembrane region" description="Helical" evidence="10">
    <location>
        <begin position="185"/>
        <end position="206"/>
    </location>
</feature>
<dbReference type="EMBL" id="AAPV01000001">
    <property type="protein sequence ID" value="EAS84944.1"/>
    <property type="molecule type" value="Genomic_DNA"/>
</dbReference>
<dbReference type="InterPro" id="IPR051050">
    <property type="entry name" value="Lipid_II_flippase_MurJ/MviN"/>
</dbReference>
<evidence type="ECO:0000256" key="3">
    <source>
        <dbReference type="ARBA" id="ARBA00022692"/>
    </source>
</evidence>
<accession>Q1V1D4</accession>
<evidence type="ECO:0000256" key="4">
    <source>
        <dbReference type="ARBA" id="ARBA00022960"/>
    </source>
</evidence>
<dbReference type="HAMAP" id="MF_02078">
    <property type="entry name" value="MurJ_MviN"/>
    <property type="match status" value="1"/>
</dbReference>
<evidence type="ECO:0000256" key="1">
    <source>
        <dbReference type="ARBA" id="ARBA00004651"/>
    </source>
</evidence>